<evidence type="ECO:0000256" key="1">
    <source>
        <dbReference type="SAM" id="Phobius"/>
    </source>
</evidence>
<name>A0A366KT31_9SPHI</name>
<keyword evidence="1" id="KW-1133">Transmembrane helix</keyword>
<keyword evidence="1" id="KW-0812">Transmembrane</keyword>
<dbReference type="EMBL" id="QNQU01000017">
    <property type="protein sequence ID" value="RBQ04274.1"/>
    <property type="molecule type" value="Genomic_DNA"/>
</dbReference>
<evidence type="ECO:0000313" key="2">
    <source>
        <dbReference type="EMBL" id="RBQ04274.1"/>
    </source>
</evidence>
<sequence length="83" mass="9679">MTYNNPNELSNEELLKTEKKLKVVLSIVIAIFILSFAVIFLMNKSYPHYAGFIIPMILISPIYFNFRSLSNIKKELKLRNLDL</sequence>
<dbReference type="RefSeq" id="WP_113950400.1">
    <property type="nucleotide sequence ID" value="NZ_QNQU01000017.1"/>
</dbReference>
<dbReference type="Proteomes" id="UP000252081">
    <property type="component" value="Unassembled WGS sequence"/>
</dbReference>
<accession>A0A366KT31</accession>
<reference evidence="2 3" key="1">
    <citation type="submission" date="2018-07" db="EMBL/GenBank/DDBJ databases">
        <title>A draft genome of a endophytic bacteria, a new species of Pedobacter.</title>
        <authorList>
            <person name="Zhang Z.D."/>
            <person name="Chen Z.J."/>
        </authorList>
    </citation>
    <scope>NUCLEOTIDE SEQUENCE [LARGE SCALE GENOMIC DNA]</scope>
    <source>
        <strain evidence="2 3">RS10</strain>
    </source>
</reference>
<keyword evidence="1" id="KW-0472">Membrane</keyword>
<feature type="transmembrane region" description="Helical" evidence="1">
    <location>
        <begin position="21"/>
        <end position="42"/>
    </location>
</feature>
<gene>
    <name evidence="2" type="ORF">DRW42_18920</name>
</gene>
<protein>
    <recommendedName>
        <fullName evidence="4">Redox-active disulfide protein 2</fullName>
    </recommendedName>
</protein>
<proteinExistence type="predicted"/>
<evidence type="ECO:0008006" key="4">
    <source>
        <dbReference type="Google" id="ProtNLM"/>
    </source>
</evidence>
<comment type="caution">
    <text evidence="2">The sequence shown here is derived from an EMBL/GenBank/DDBJ whole genome shotgun (WGS) entry which is preliminary data.</text>
</comment>
<evidence type="ECO:0000313" key="3">
    <source>
        <dbReference type="Proteomes" id="UP000252081"/>
    </source>
</evidence>
<organism evidence="2 3">
    <name type="scientific">Pedobacter miscanthi</name>
    <dbReference type="NCBI Taxonomy" id="2259170"/>
    <lineage>
        <taxon>Bacteria</taxon>
        <taxon>Pseudomonadati</taxon>
        <taxon>Bacteroidota</taxon>
        <taxon>Sphingobacteriia</taxon>
        <taxon>Sphingobacteriales</taxon>
        <taxon>Sphingobacteriaceae</taxon>
        <taxon>Pedobacter</taxon>
    </lineage>
</organism>
<keyword evidence="3" id="KW-1185">Reference proteome</keyword>
<dbReference type="AlphaFoldDB" id="A0A366KT31"/>
<feature type="transmembrane region" description="Helical" evidence="1">
    <location>
        <begin position="48"/>
        <end position="66"/>
    </location>
</feature>